<evidence type="ECO:0000256" key="6">
    <source>
        <dbReference type="ARBA" id="ARBA00022723"/>
    </source>
</evidence>
<comment type="similarity">
    <text evidence="2 13">Belongs to the complex I 75 kDa subunit family.</text>
</comment>
<dbReference type="InterPro" id="IPR050123">
    <property type="entry name" value="Prok_molybdopt-oxidoreductase"/>
</dbReference>
<dbReference type="PANTHER" id="PTHR43105">
    <property type="entry name" value="RESPIRATORY NITRATE REDUCTASE"/>
    <property type="match status" value="1"/>
</dbReference>
<protein>
    <recommendedName>
        <fullName evidence="13">NADH-quinone oxidoreductase</fullName>
        <ecNumber evidence="13">7.1.1.-</ecNumber>
    </recommendedName>
</protein>
<dbReference type="CDD" id="cd00207">
    <property type="entry name" value="fer2"/>
    <property type="match status" value="1"/>
</dbReference>
<keyword evidence="3 13" id="KW-0004">4Fe-4S</keyword>
<evidence type="ECO:0000256" key="3">
    <source>
        <dbReference type="ARBA" id="ARBA00022485"/>
    </source>
</evidence>
<evidence type="ECO:0000256" key="12">
    <source>
        <dbReference type="ARBA" id="ARBA00047712"/>
    </source>
</evidence>
<dbReference type="Pfam" id="PF22117">
    <property type="entry name" value="Fer4_Nqo3"/>
    <property type="match status" value="1"/>
</dbReference>
<evidence type="ECO:0000259" key="14">
    <source>
        <dbReference type="PROSITE" id="PS51085"/>
    </source>
</evidence>
<keyword evidence="4 13" id="KW-0001">2Fe-2S</keyword>
<keyword evidence="8 13" id="KW-0408">Iron</keyword>
<keyword evidence="9 13" id="KW-0411">Iron-sulfur</keyword>
<dbReference type="InterPro" id="IPR054351">
    <property type="entry name" value="NADH_UbQ_OxRdtase_ferredoxin"/>
</dbReference>
<dbReference type="Gene3D" id="3.40.50.740">
    <property type="match status" value="2"/>
</dbReference>
<dbReference type="PROSITE" id="PS00643">
    <property type="entry name" value="COMPLEX1_75K_3"/>
    <property type="match status" value="1"/>
</dbReference>
<dbReference type="SUPFAM" id="SSF54292">
    <property type="entry name" value="2Fe-2S ferredoxin-like"/>
    <property type="match status" value="1"/>
</dbReference>
<keyword evidence="7 13" id="KW-1278">Translocase</keyword>
<gene>
    <name evidence="17" type="primary">nuoG</name>
    <name evidence="17" type="ORF">CleRT_03660</name>
</gene>
<dbReference type="InterPro" id="IPR009010">
    <property type="entry name" value="Asp_de-COase-like_dom_sf"/>
</dbReference>
<dbReference type="RefSeq" id="WP_048874986.1">
    <property type="nucleotide sequence ID" value="NZ_CP011126.1"/>
</dbReference>
<dbReference type="Gene3D" id="3.40.228.10">
    <property type="entry name" value="Dimethylsulfoxide Reductase, domain 2"/>
    <property type="match status" value="1"/>
</dbReference>
<dbReference type="Pfam" id="PF13510">
    <property type="entry name" value="Fer2_4"/>
    <property type="match status" value="1"/>
</dbReference>
<dbReference type="EC" id="7.1.1.-" evidence="13"/>
<dbReference type="SMART" id="SM00929">
    <property type="entry name" value="NADH-G_4Fe-4S_3"/>
    <property type="match status" value="1"/>
</dbReference>
<organism evidence="17 18">
    <name type="scientific">Candidatus Coxiella mudrowiae</name>
    <dbReference type="NCBI Taxonomy" id="2054173"/>
    <lineage>
        <taxon>Bacteria</taxon>
        <taxon>Pseudomonadati</taxon>
        <taxon>Pseudomonadota</taxon>
        <taxon>Gammaproteobacteria</taxon>
        <taxon>Legionellales</taxon>
        <taxon>Coxiellaceae</taxon>
        <taxon>Coxiella</taxon>
    </lineage>
</organism>
<keyword evidence="18" id="KW-1185">Reference proteome</keyword>
<evidence type="ECO:0000259" key="16">
    <source>
        <dbReference type="PROSITE" id="PS51839"/>
    </source>
</evidence>
<dbReference type="PROSITE" id="PS51839">
    <property type="entry name" value="4FE4S_HC3"/>
    <property type="match status" value="1"/>
</dbReference>
<comment type="function">
    <text evidence="13">NDH-1 shuttles electrons from NADH, via FMN and iron-sulfur (Fe-S) centers, to quinones in the respiratory chain. Couples the redox reaction to proton translocation (for every two electrons transferred, four hydrogen ions are translocated across the cytoplasmic membrane), and thus conserves the redox energy in a proton gradient.</text>
</comment>
<dbReference type="Gene3D" id="3.30.70.20">
    <property type="match status" value="1"/>
</dbReference>
<dbReference type="PANTHER" id="PTHR43105:SF13">
    <property type="entry name" value="NADH-UBIQUINONE OXIDOREDUCTASE 75 KDA SUBUNIT, MITOCHONDRIAL"/>
    <property type="match status" value="1"/>
</dbReference>
<evidence type="ECO:0000256" key="1">
    <source>
        <dbReference type="ARBA" id="ARBA00001966"/>
    </source>
</evidence>
<evidence type="ECO:0000256" key="8">
    <source>
        <dbReference type="ARBA" id="ARBA00023004"/>
    </source>
</evidence>
<dbReference type="Pfam" id="PF22151">
    <property type="entry name" value="Fer4_NDSU1"/>
    <property type="match status" value="1"/>
</dbReference>
<evidence type="ECO:0000256" key="11">
    <source>
        <dbReference type="ARBA" id="ARBA00026021"/>
    </source>
</evidence>
<sequence>MVELEIDGKKTTVEEGASIIEAADEMGIYIPRFCYHKKLSIAANCRMCLVEVEKSGKPLPACATPVTPGMKVFTKSKKTIEAQRYVMEFLLINHPLDCPICDQGGECELQDLVMGFGRSHSNYEETKRAVFSENIGPLIETEMTRCIQCTRCVRFGEEIAGFPELGVINRGEKEAISTYVKHFMQSELSGNIIDICPVGALTDKPARYRERGWELREVPAIAPHDCVGGNIFLHSRWQEFAPQRKIMRAVPRENEVVNETWMSDRDRFGHFGLYHPSRIYQPRIKKEGGWVEVAWEEAFEIIKSRTQALIKKYSVNQLGALVSPNASLEEVYLFQKWFRGLGGSNIDHRIRWQDFRDQHKFASFPNLGLPIADIEKLNAILLIGSNIRFEQPLISHRINKARFEEAKILAINPMDFPFVFDLEERLIVSPQELPDALAQVAKILASDDVPEILAEVRCKEKAKTIAEVLRTAEKAAIFLGEHALHHENSATIRALAQFIGQQSGASVGILTEGSNSAGAWLAGVIPHRGPAGKQLNEVGFDAKTMLTRHPLKAYFILNLEPELDCAYPAKAISALRKGKFVVSLTTFTNSQMETYADVMLPIAPFSESGGTFVNVEGRSQSFLAASAPEKNSQAGWKVLRVLGNYFKLPGFDYKRIQDVRHEVYRAIPELEWDIEQKIHAERRRSSFSLDSEFTLKFPGGNSKLARLAPWPMVRVDNLVRRSEPLQETLSDQMIAIGLNRKTASQLGLKAGEWVTAIQGESRIILPLMIEDRLANNTVFLASGLAETAGFGQAETAITLERGE</sequence>
<feature type="domain" description="2Fe-2S ferredoxin-type" evidence="14">
    <location>
        <begin position="1"/>
        <end position="78"/>
    </location>
</feature>
<accession>A0ABM5UTR0</accession>
<evidence type="ECO:0000256" key="7">
    <source>
        <dbReference type="ARBA" id="ARBA00022967"/>
    </source>
</evidence>
<keyword evidence="6 13" id="KW-0479">Metal-binding</keyword>
<comment type="subunit">
    <text evidence="11">Composed of 13 different subunits. Subunits NuoCD, E, F, and G constitute the peripheral sector of the complex.</text>
</comment>
<dbReference type="CDD" id="cd02772">
    <property type="entry name" value="MopB_NDH-1_NuoG2"/>
    <property type="match status" value="1"/>
</dbReference>
<dbReference type="InterPro" id="IPR006656">
    <property type="entry name" value="Mopterin_OxRdtase"/>
</dbReference>
<feature type="domain" description="4Fe-4S His(Cys)3-ligated-type" evidence="16">
    <location>
        <begin position="78"/>
        <end position="117"/>
    </location>
</feature>
<dbReference type="InterPro" id="IPR036010">
    <property type="entry name" value="2Fe-2S_ferredoxin-like_sf"/>
</dbReference>
<dbReference type="Gene3D" id="3.10.20.740">
    <property type="match status" value="1"/>
</dbReference>
<evidence type="ECO:0000313" key="17">
    <source>
        <dbReference type="EMBL" id="AKQ33330.1"/>
    </source>
</evidence>
<dbReference type="SUPFAM" id="SSF53706">
    <property type="entry name" value="Formate dehydrogenase/DMSO reductase, domains 1-3"/>
    <property type="match status" value="1"/>
</dbReference>
<proteinExistence type="inferred from homology"/>
<dbReference type="PROSITE" id="PS51085">
    <property type="entry name" value="2FE2S_FER_2"/>
    <property type="match status" value="1"/>
</dbReference>
<reference evidence="17 18" key="1">
    <citation type="journal article" date="2015" name="Genome Biol. Evol.">
        <title>Distinctive Genome Reduction Rates Revealed by Genomic Analyses of Two Coxiella-Like Endosymbionts in Ticks.</title>
        <authorList>
            <person name="Gottlieb Y."/>
            <person name="Lalzar I."/>
            <person name="Klasson L."/>
        </authorList>
    </citation>
    <scope>NUCLEOTIDE SEQUENCE [LARGE SCALE GENOMIC DNA]</scope>
    <source>
        <strain evidence="17 18">CRt</strain>
    </source>
</reference>
<comment type="cofactor">
    <cofactor evidence="1 13">
        <name>[4Fe-4S] cluster</name>
        <dbReference type="ChEBI" id="CHEBI:49883"/>
    </cofactor>
</comment>
<dbReference type="InterPro" id="IPR001041">
    <property type="entry name" value="2Fe-2S_ferredoxin-type"/>
</dbReference>
<name>A0ABM5UTR0_9COXI</name>
<evidence type="ECO:0000256" key="10">
    <source>
        <dbReference type="ARBA" id="ARBA00023027"/>
    </source>
</evidence>
<keyword evidence="5 13" id="KW-0874">Quinone</keyword>
<dbReference type="PROSITE" id="PS00642">
    <property type="entry name" value="COMPLEX1_75K_2"/>
    <property type="match status" value="1"/>
</dbReference>
<comment type="cofactor">
    <cofactor evidence="13">
        <name>[2Fe-2S] cluster</name>
        <dbReference type="ChEBI" id="CHEBI:190135"/>
    </cofactor>
    <text evidence="13">Binds 1 [2Fe-2S] cluster per subunit.</text>
</comment>
<dbReference type="InterPro" id="IPR019574">
    <property type="entry name" value="NADH_UbQ_OxRdtase_Gsu_4Fe4S-bd"/>
</dbReference>
<dbReference type="PROSITE" id="PS00641">
    <property type="entry name" value="COMPLEX1_75K_1"/>
    <property type="match status" value="1"/>
</dbReference>
<evidence type="ECO:0000256" key="5">
    <source>
        <dbReference type="ARBA" id="ARBA00022719"/>
    </source>
</evidence>
<feature type="domain" description="4Fe-4S Mo/W bis-MGD-type" evidence="15">
    <location>
        <begin position="215"/>
        <end position="277"/>
    </location>
</feature>
<evidence type="ECO:0000256" key="2">
    <source>
        <dbReference type="ARBA" id="ARBA00005404"/>
    </source>
</evidence>
<evidence type="ECO:0000259" key="15">
    <source>
        <dbReference type="PROSITE" id="PS51669"/>
    </source>
</evidence>
<dbReference type="SUPFAM" id="SSF50692">
    <property type="entry name" value="ADC-like"/>
    <property type="match status" value="1"/>
</dbReference>
<dbReference type="InterPro" id="IPR006963">
    <property type="entry name" value="Mopterin_OxRdtase_4Fe-4S_dom"/>
</dbReference>
<keyword evidence="10 13" id="KW-0520">NAD</keyword>
<dbReference type="Pfam" id="PF10588">
    <property type="entry name" value="NADH-G_4Fe-4S_3"/>
    <property type="match status" value="1"/>
</dbReference>
<dbReference type="Proteomes" id="UP000063965">
    <property type="component" value="Chromosome"/>
</dbReference>
<dbReference type="InterPro" id="IPR010228">
    <property type="entry name" value="NADH_UbQ_OxRdtase_Gsu"/>
</dbReference>
<comment type="catalytic activity">
    <reaction evidence="12 13">
        <text>a quinone + NADH + 5 H(+)(in) = a quinol + NAD(+) + 4 H(+)(out)</text>
        <dbReference type="Rhea" id="RHEA:57888"/>
        <dbReference type="ChEBI" id="CHEBI:15378"/>
        <dbReference type="ChEBI" id="CHEBI:24646"/>
        <dbReference type="ChEBI" id="CHEBI:57540"/>
        <dbReference type="ChEBI" id="CHEBI:57945"/>
        <dbReference type="ChEBI" id="CHEBI:132124"/>
    </reaction>
</comment>
<evidence type="ECO:0000256" key="9">
    <source>
        <dbReference type="ARBA" id="ARBA00023014"/>
    </source>
</evidence>
<dbReference type="EMBL" id="CP011126">
    <property type="protein sequence ID" value="AKQ33330.1"/>
    <property type="molecule type" value="Genomic_DNA"/>
</dbReference>
<dbReference type="SUPFAM" id="SSF54862">
    <property type="entry name" value="4Fe-4S ferredoxins"/>
    <property type="match status" value="1"/>
</dbReference>
<dbReference type="Pfam" id="PF00384">
    <property type="entry name" value="Molybdopterin"/>
    <property type="match status" value="1"/>
</dbReference>
<evidence type="ECO:0000313" key="18">
    <source>
        <dbReference type="Proteomes" id="UP000063965"/>
    </source>
</evidence>
<dbReference type="PROSITE" id="PS51669">
    <property type="entry name" value="4FE4S_MOW_BIS_MGD"/>
    <property type="match status" value="1"/>
</dbReference>
<dbReference type="NCBIfam" id="TIGR01973">
    <property type="entry name" value="NuoG"/>
    <property type="match status" value="1"/>
</dbReference>
<evidence type="ECO:0000256" key="4">
    <source>
        <dbReference type="ARBA" id="ARBA00022714"/>
    </source>
</evidence>
<dbReference type="InterPro" id="IPR000283">
    <property type="entry name" value="NADH_UbQ_OxRdtase_75kDa_su_CS"/>
</dbReference>
<evidence type="ECO:0000256" key="13">
    <source>
        <dbReference type="RuleBase" id="RU003525"/>
    </source>
</evidence>